<gene>
    <name evidence="2" type="ORF">SORBI_3002G251501</name>
</gene>
<sequence length="130" mass="13711">MRAAPTRQTRPSATTPSSRARDPSTATASGSPLPPPPSHLHQEDAALPALRRLLTAAGRRRERAKFDLDTASVYVGGIEHDATLCMDDFGSTGNATLVSPGGNKMLAWAADVQLYSGIALDLIASINLEM</sequence>
<feature type="region of interest" description="Disordered" evidence="1">
    <location>
        <begin position="1"/>
        <end position="43"/>
    </location>
</feature>
<dbReference type="AlphaFoldDB" id="A0A1W0W5T9"/>
<evidence type="ECO:0000313" key="2">
    <source>
        <dbReference type="EMBL" id="OQU89711.1"/>
    </source>
</evidence>
<evidence type="ECO:0008006" key="4">
    <source>
        <dbReference type="Google" id="ProtNLM"/>
    </source>
</evidence>
<dbReference type="InParanoid" id="A0A1W0W5T9"/>
<name>A0A1W0W5T9_SORBI</name>
<accession>A0A1W0W5T9</accession>
<keyword evidence="3" id="KW-1185">Reference proteome</keyword>
<evidence type="ECO:0000256" key="1">
    <source>
        <dbReference type="SAM" id="MobiDB-lite"/>
    </source>
</evidence>
<feature type="compositionally biased region" description="Polar residues" evidence="1">
    <location>
        <begin position="1"/>
        <end position="18"/>
    </location>
</feature>
<dbReference type="Gramene" id="OQU89711">
    <property type="protein sequence ID" value="OQU89711"/>
    <property type="gene ID" value="SORBI_3002G251501"/>
</dbReference>
<dbReference type="Proteomes" id="UP000000768">
    <property type="component" value="Chromosome 2"/>
</dbReference>
<reference evidence="3" key="2">
    <citation type="journal article" date="2018" name="Plant J.">
        <title>The Sorghum bicolor reference genome: improved assembly, gene annotations, a transcriptome atlas, and signatures of genome organization.</title>
        <authorList>
            <person name="McCormick R.F."/>
            <person name="Truong S.K."/>
            <person name="Sreedasyam A."/>
            <person name="Jenkins J."/>
            <person name="Shu S."/>
            <person name="Sims D."/>
            <person name="Kennedy M."/>
            <person name="Amirebrahimi M."/>
            <person name="Weers B.D."/>
            <person name="McKinley B."/>
            <person name="Mattison A."/>
            <person name="Morishige D.T."/>
            <person name="Grimwood J."/>
            <person name="Schmutz J."/>
            <person name="Mullet J.E."/>
        </authorList>
    </citation>
    <scope>NUCLEOTIDE SEQUENCE [LARGE SCALE GENOMIC DNA]</scope>
    <source>
        <strain evidence="3">cv. BTx623</strain>
    </source>
</reference>
<reference evidence="2 3" key="1">
    <citation type="journal article" date="2009" name="Nature">
        <title>The Sorghum bicolor genome and the diversification of grasses.</title>
        <authorList>
            <person name="Paterson A.H."/>
            <person name="Bowers J.E."/>
            <person name="Bruggmann R."/>
            <person name="Dubchak I."/>
            <person name="Grimwood J."/>
            <person name="Gundlach H."/>
            <person name="Haberer G."/>
            <person name="Hellsten U."/>
            <person name="Mitros T."/>
            <person name="Poliakov A."/>
            <person name="Schmutz J."/>
            <person name="Spannagl M."/>
            <person name="Tang H."/>
            <person name="Wang X."/>
            <person name="Wicker T."/>
            <person name="Bharti A.K."/>
            <person name="Chapman J."/>
            <person name="Feltus F.A."/>
            <person name="Gowik U."/>
            <person name="Grigoriev I.V."/>
            <person name="Lyons E."/>
            <person name="Maher C.A."/>
            <person name="Martis M."/>
            <person name="Narechania A."/>
            <person name="Otillar R.P."/>
            <person name="Penning B.W."/>
            <person name="Salamov A.A."/>
            <person name="Wang Y."/>
            <person name="Zhang L."/>
            <person name="Carpita N.C."/>
            <person name="Freeling M."/>
            <person name="Gingle A.R."/>
            <person name="Hash C.T."/>
            <person name="Keller B."/>
            <person name="Klein P."/>
            <person name="Kresovich S."/>
            <person name="McCann M.C."/>
            <person name="Ming R."/>
            <person name="Peterson D.G."/>
            <person name="Mehboob-ur-Rahman"/>
            <person name="Ware D."/>
            <person name="Westhoff P."/>
            <person name="Mayer K.F."/>
            <person name="Messing J."/>
            <person name="Rokhsar D.S."/>
        </authorList>
    </citation>
    <scope>NUCLEOTIDE SEQUENCE [LARGE SCALE GENOMIC DNA]</scope>
    <source>
        <strain evidence="3">cv. BTx623</strain>
    </source>
</reference>
<protein>
    <recommendedName>
        <fullName evidence="4">Pectinesterase inhibitor domain-containing protein</fullName>
    </recommendedName>
</protein>
<evidence type="ECO:0000313" key="3">
    <source>
        <dbReference type="Proteomes" id="UP000000768"/>
    </source>
</evidence>
<dbReference type="eggNOG" id="ENOG502R48G">
    <property type="taxonomic scope" value="Eukaryota"/>
</dbReference>
<organism evidence="2 3">
    <name type="scientific">Sorghum bicolor</name>
    <name type="common">Sorghum</name>
    <name type="synonym">Sorghum vulgare</name>
    <dbReference type="NCBI Taxonomy" id="4558"/>
    <lineage>
        <taxon>Eukaryota</taxon>
        <taxon>Viridiplantae</taxon>
        <taxon>Streptophyta</taxon>
        <taxon>Embryophyta</taxon>
        <taxon>Tracheophyta</taxon>
        <taxon>Spermatophyta</taxon>
        <taxon>Magnoliopsida</taxon>
        <taxon>Liliopsida</taxon>
        <taxon>Poales</taxon>
        <taxon>Poaceae</taxon>
        <taxon>PACMAD clade</taxon>
        <taxon>Panicoideae</taxon>
        <taxon>Andropogonodae</taxon>
        <taxon>Andropogoneae</taxon>
        <taxon>Sorghinae</taxon>
        <taxon>Sorghum</taxon>
    </lineage>
</organism>
<dbReference type="EMBL" id="CM000761">
    <property type="protein sequence ID" value="OQU89711.1"/>
    <property type="molecule type" value="Genomic_DNA"/>
</dbReference>
<proteinExistence type="predicted"/>